<dbReference type="Proteomes" id="UP000009169">
    <property type="component" value="Unassembled WGS sequence"/>
</dbReference>
<dbReference type="AlphaFoldDB" id="F2PSK1"/>
<evidence type="ECO:0000313" key="1">
    <source>
        <dbReference type="EMBL" id="EGE04869.1"/>
    </source>
</evidence>
<name>F2PSK1_TRIEC</name>
<proteinExistence type="predicted"/>
<reference evidence="2" key="1">
    <citation type="journal article" date="2012" name="MBio">
        <title>Comparative genome analysis of Trichophyton rubrum and related dermatophytes reveals candidate genes involved in infection.</title>
        <authorList>
            <person name="Martinez D.A."/>
            <person name="Oliver B.G."/>
            <person name="Graeser Y."/>
            <person name="Goldberg J.M."/>
            <person name="Li W."/>
            <person name="Martinez-Rossi N.M."/>
            <person name="Monod M."/>
            <person name="Shelest E."/>
            <person name="Barton R.C."/>
            <person name="Birch E."/>
            <person name="Brakhage A.A."/>
            <person name="Chen Z."/>
            <person name="Gurr S.J."/>
            <person name="Heiman D."/>
            <person name="Heitman J."/>
            <person name="Kosti I."/>
            <person name="Rossi A."/>
            <person name="Saif S."/>
            <person name="Samalova M."/>
            <person name="Saunders C.W."/>
            <person name="Shea T."/>
            <person name="Summerbell R.C."/>
            <person name="Xu J."/>
            <person name="Young S."/>
            <person name="Zeng Q."/>
            <person name="Birren B.W."/>
            <person name="Cuomo C.A."/>
            <person name="White T.C."/>
        </authorList>
    </citation>
    <scope>NUCLEOTIDE SEQUENCE [LARGE SCALE GENOMIC DNA]</scope>
    <source>
        <strain evidence="2">ATCC MYA-4606 / CBS 127.97</strain>
    </source>
</reference>
<dbReference type="EMBL" id="DS995736">
    <property type="protein sequence ID" value="EGE04869.1"/>
    <property type="molecule type" value="Genomic_DNA"/>
</dbReference>
<dbReference type="VEuPathDB" id="FungiDB:TEQG_03711"/>
<protein>
    <submittedName>
        <fullName evidence="1">Uncharacterized protein</fullName>
    </submittedName>
</protein>
<dbReference type="HOGENOM" id="CLU_1714618_0_0_1"/>
<sequence>MCLAITAQCCGYLRDLIIFYFNDTLPPILGFYLVLAEAMRKDPEDLGSLRPYITSNITKLEKRDTEFPVIATVVATVDSTSGPYNTVDTRGYNPSLKDNNKDISDRDSLRGLFLDNSDSGYNGDYDTLGEESPLPIKTKAIEETSLPYFLSGI</sequence>
<accession>F2PSK1</accession>
<organism evidence="1 2">
    <name type="scientific">Trichophyton equinum (strain ATCC MYA-4606 / CBS 127.97)</name>
    <name type="common">Horse ringworm fungus</name>
    <dbReference type="NCBI Taxonomy" id="559882"/>
    <lineage>
        <taxon>Eukaryota</taxon>
        <taxon>Fungi</taxon>
        <taxon>Dikarya</taxon>
        <taxon>Ascomycota</taxon>
        <taxon>Pezizomycotina</taxon>
        <taxon>Eurotiomycetes</taxon>
        <taxon>Eurotiomycetidae</taxon>
        <taxon>Onygenales</taxon>
        <taxon>Arthrodermataceae</taxon>
        <taxon>Trichophyton</taxon>
    </lineage>
</organism>
<evidence type="ECO:0000313" key="2">
    <source>
        <dbReference type="Proteomes" id="UP000009169"/>
    </source>
</evidence>
<gene>
    <name evidence="1" type="ORF">TEQG_03711</name>
</gene>
<keyword evidence="2" id="KW-1185">Reference proteome</keyword>